<evidence type="ECO:0000259" key="3">
    <source>
        <dbReference type="Pfam" id="PF05036"/>
    </source>
</evidence>
<feature type="transmembrane region" description="Helical" evidence="2">
    <location>
        <begin position="324"/>
        <end position="345"/>
    </location>
</feature>
<gene>
    <name evidence="4" type="ORF">N180_16955</name>
</gene>
<name>A0A081PG84_9SPHI</name>
<reference evidence="4 5" key="1">
    <citation type="journal article" date="1992" name="Int. J. Syst. Bacteriol.">
        <title>Sphingobacterium antarcticus sp. nov. a Psychrotrophic Bacterium from the Soils of Schirmacher Oasis, Antarctica.</title>
        <authorList>
            <person name="Shivaji S."/>
            <person name="Ray M.K."/>
            <person name="Rao N.S."/>
            <person name="Saiserr L."/>
            <person name="Jagannadham M.V."/>
            <person name="Kumar G.S."/>
            <person name="Reddy G."/>
            <person name="Bhargava P.M."/>
        </authorList>
    </citation>
    <scope>NUCLEOTIDE SEQUENCE [LARGE SCALE GENOMIC DNA]</scope>
    <source>
        <strain evidence="4 5">4BY</strain>
    </source>
</reference>
<keyword evidence="2" id="KW-0812">Transmembrane</keyword>
<feature type="domain" description="SPOR" evidence="3">
    <location>
        <begin position="419"/>
        <end position="478"/>
    </location>
</feature>
<comment type="caution">
    <text evidence="4">The sequence shown here is derived from an EMBL/GenBank/DDBJ whole genome shotgun (WGS) entry which is preliminary data.</text>
</comment>
<dbReference type="AlphaFoldDB" id="A0A081PG84"/>
<organism evidence="4 5">
    <name type="scientific">Pedobacter antarcticus 4BY</name>
    <dbReference type="NCBI Taxonomy" id="1358423"/>
    <lineage>
        <taxon>Bacteria</taxon>
        <taxon>Pseudomonadati</taxon>
        <taxon>Bacteroidota</taxon>
        <taxon>Sphingobacteriia</taxon>
        <taxon>Sphingobacteriales</taxon>
        <taxon>Sphingobacteriaceae</taxon>
        <taxon>Pedobacter</taxon>
    </lineage>
</organism>
<accession>A0A081PG84</accession>
<keyword evidence="2" id="KW-0472">Membrane</keyword>
<evidence type="ECO:0000313" key="5">
    <source>
        <dbReference type="Proteomes" id="UP000028007"/>
    </source>
</evidence>
<dbReference type="Proteomes" id="UP000028007">
    <property type="component" value="Unassembled WGS sequence"/>
</dbReference>
<dbReference type="EMBL" id="JNFF01000063">
    <property type="protein sequence ID" value="KEQ29707.1"/>
    <property type="molecule type" value="Genomic_DNA"/>
</dbReference>
<keyword evidence="2" id="KW-1133">Transmembrane helix</keyword>
<protein>
    <recommendedName>
        <fullName evidence="3">SPOR domain-containing protein</fullName>
    </recommendedName>
</protein>
<dbReference type="InterPro" id="IPR007730">
    <property type="entry name" value="SPOR-like_dom"/>
</dbReference>
<dbReference type="eggNOG" id="ENOG5033MXF">
    <property type="taxonomic scope" value="Bacteria"/>
</dbReference>
<feature type="region of interest" description="Disordered" evidence="1">
    <location>
        <begin position="360"/>
        <end position="382"/>
    </location>
</feature>
<dbReference type="Pfam" id="PF05036">
    <property type="entry name" value="SPOR"/>
    <property type="match status" value="1"/>
</dbReference>
<keyword evidence="5" id="KW-1185">Reference proteome</keyword>
<sequence length="489" mass="53921">MVDTELKFIFTRMDILSYLSELLQTRKSVGISGLGTVYKKKVPGRYDADTHSFLPPGFVLDFTTDIQEESALPEYICQEKHVTADTAAYVIEEFSKEINQQLEAGKEVDFGSLGKLLIIDQKIRLVPADSAIEGSEYYGLPPVEESPEVNIPVTDQSEEIENDGQDNPATEIFPETPAADDAIGTPVNDEVDDTEIQQDEVDPASLISTPVPPMENPVVLETTSTAGTAIPLDSASAKTENDQQIFKKSINDQFKTEEQLRSEIEALNYYRSKSPVSKPIIKEDDELLWKLKKKEEITPDPVIEQEPVVPFYQSEDEEVRGTPAYLKIIYALLILGIIAGAAYVIQPSLFNVITGNKPGMPHPSQQTGPVSSPAAPLTDSSVKDSINKDKPAIIVDSVSKISKPVAALDTATLYEIIGASMHDKKEADAFIALMKKSGIEAKVVTNMAGRRLKMSIGTFKDEETAKQELEKLSHRLKIPGIYIYKNKQK</sequence>
<evidence type="ECO:0000256" key="2">
    <source>
        <dbReference type="SAM" id="Phobius"/>
    </source>
</evidence>
<evidence type="ECO:0000256" key="1">
    <source>
        <dbReference type="SAM" id="MobiDB-lite"/>
    </source>
</evidence>
<evidence type="ECO:0000313" key="4">
    <source>
        <dbReference type="EMBL" id="KEQ29707.1"/>
    </source>
</evidence>
<dbReference type="GO" id="GO:0042834">
    <property type="term" value="F:peptidoglycan binding"/>
    <property type="evidence" value="ECO:0007669"/>
    <property type="project" value="InterPro"/>
</dbReference>
<proteinExistence type="predicted"/>